<sequence length="342" mass="38945">MLYAFFIYDQYPLSYNASKTFDEYVFTQVYPLPTIMDPNGTTYYTQAPFYNALAALSLNDTSVSFLPTLELIVNKQFDSTGMHIGTYYQELLGESNYDYLATLWALVLAMKSQRVDGALNLTDLLNRLDLAFWTSLYNYLQNPQGIIAEPGSKGHIPLMIMMVLALNISRSDYCKLLNETYLAPVYRNYTQGTLLKIEDDAFYELLGTAAIVCAKLGYLNYTYAKIVAQWILNSLIALNGKVPNDVNSINLYESLLDEAPPDYRLFFVQPWPKDNTSSTIDSVNNVTIVTRTMYEKETVTTTTSIFTLYSTSEVQKLTMKVPAPALLGPLLWSLRRRRRRNN</sequence>
<proteinExistence type="predicted"/>
<dbReference type="KEGG" id="ipc:IPA_05380"/>
<evidence type="ECO:0000313" key="2">
    <source>
        <dbReference type="Proteomes" id="UP001063698"/>
    </source>
</evidence>
<gene>
    <name evidence="1" type="ORF">IPA_05380</name>
</gene>
<organism evidence="1 2">
    <name type="scientific">Ignicoccus pacificus DSM 13166</name>
    <dbReference type="NCBI Taxonomy" id="940294"/>
    <lineage>
        <taxon>Archaea</taxon>
        <taxon>Thermoproteota</taxon>
        <taxon>Thermoprotei</taxon>
        <taxon>Desulfurococcales</taxon>
        <taxon>Desulfurococcaceae</taxon>
        <taxon>Ignicoccus</taxon>
    </lineage>
</organism>
<keyword evidence="2" id="KW-1185">Reference proteome</keyword>
<protein>
    <submittedName>
        <fullName evidence="1">Uncharacterized protein</fullName>
    </submittedName>
</protein>
<reference evidence="1" key="1">
    <citation type="submission" date="2013-11" db="EMBL/GenBank/DDBJ databases">
        <title>Comparative genomics of Ignicoccus.</title>
        <authorList>
            <person name="Podar M."/>
        </authorList>
    </citation>
    <scope>NUCLEOTIDE SEQUENCE</scope>
    <source>
        <strain evidence="1">DSM 13166</strain>
    </source>
</reference>
<evidence type="ECO:0000313" key="1">
    <source>
        <dbReference type="EMBL" id="UXD22483.1"/>
    </source>
</evidence>
<dbReference type="EMBL" id="CP006868">
    <property type="protein sequence ID" value="UXD22483.1"/>
    <property type="molecule type" value="Genomic_DNA"/>
</dbReference>
<accession>A0A977KC96</accession>
<dbReference type="AlphaFoldDB" id="A0A977KC96"/>
<dbReference type="Proteomes" id="UP001063698">
    <property type="component" value="Chromosome"/>
</dbReference>
<name>A0A977KC96_9CREN</name>